<evidence type="ECO:0000256" key="1">
    <source>
        <dbReference type="SAM" id="MobiDB-lite"/>
    </source>
</evidence>
<reference evidence="2 3" key="1">
    <citation type="submission" date="2021-01" db="EMBL/GenBank/DDBJ databases">
        <title>Chromosome-level genome assembly of a human fungal pathogen reveals clustering of transcriptionally co-regulated genes.</title>
        <authorList>
            <person name="Voorhies M."/>
            <person name="Cohen S."/>
            <person name="Shea T.P."/>
            <person name="Petrus S."/>
            <person name="Munoz J.F."/>
            <person name="Poplawski S."/>
            <person name="Goldman W.E."/>
            <person name="Michael T."/>
            <person name="Cuomo C.A."/>
            <person name="Sil A."/>
            <person name="Beyhan S."/>
        </authorList>
    </citation>
    <scope>NUCLEOTIDE SEQUENCE [LARGE SCALE GENOMIC DNA]</scope>
    <source>
        <strain evidence="2 3">G184AR</strain>
    </source>
</reference>
<sequence length="353" mass="38552">MVQGSYVKNMDIINRHPPKTRRHSAAFESLKPSWKSKAKENAGMVKGNKQSRKMPILALLGKLSRSVSSSRSQSPISPPPYSSSTPPCPDSTTAPRLSNPLSPPTSTSVSINLKPAEYVRRIKLLLASSKKIPPSPLPTSSHPPCNDTSHNIPHSNGIKTSPVCVLQHQGKIPPTAPINTLTPRQYDPDNLRDDTIHPSHNNIHDTTNPSNNENTNTRQSPPRSASPLLSPNVQPSRLYDPSFTDKETRFLKTFLRNSPPRSITPLTQFNIATLQAELDGRPGPMGRGGVRDVSKPNPLGADGGDDYDELLELGRSARAAGQLEGEQERSREKLVSWVQRWLGGIEPGSPVKV</sequence>
<feature type="region of interest" description="Disordered" evidence="1">
    <location>
        <begin position="170"/>
        <end position="241"/>
    </location>
</feature>
<feature type="region of interest" description="Disordered" evidence="1">
    <location>
        <begin position="16"/>
        <end position="109"/>
    </location>
</feature>
<dbReference type="AlphaFoldDB" id="A0A8H8D4B1"/>
<feature type="compositionally biased region" description="Pro residues" evidence="1">
    <location>
        <begin position="76"/>
        <end position="89"/>
    </location>
</feature>
<feature type="compositionally biased region" description="Polar residues" evidence="1">
    <location>
        <begin position="146"/>
        <end position="156"/>
    </location>
</feature>
<dbReference type="EMBL" id="JAEVHI010000002">
    <property type="protein sequence ID" value="KAG5299298.1"/>
    <property type="molecule type" value="Genomic_DNA"/>
</dbReference>
<feature type="region of interest" description="Disordered" evidence="1">
    <location>
        <begin position="289"/>
        <end position="308"/>
    </location>
</feature>
<name>A0A8H8D4B1_AJECA</name>
<protein>
    <submittedName>
        <fullName evidence="2">Uncharacterized protein</fullName>
    </submittedName>
</protein>
<feature type="compositionally biased region" description="Low complexity" evidence="1">
    <location>
        <begin position="64"/>
        <end position="75"/>
    </location>
</feature>
<evidence type="ECO:0000313" key="2">
    <source>
        <dbReference type="EMBL" id="KAG5299298.1"/>
    </source>
</evidence>
<evidence type="ECO:0000313" key="3">
    <source>
        <dbReference type="Proteomes" id="UP000670092"/>
    </source>
</evidence>
<proteinExistence type="predicted"/>
<dbReference type="VEuPathDB" id="FungiDB:I7I52_09559"/>
<accession>A0A8H8D4B1</accession>
<feature type="compositionally biased region" description="Low complexity" evidence="1">
    <location>
        <begin position="206"/>
        <end position="231"/>
    </location>
</feature>
<gene>
    <name evidence="2" type="ORF">I7I52_09559</name>
</gene>
<feature type="compositionally biased region" description="Low complexity" evidence="1">
    <location>
        <begin position="95"/>
        <end position="108"/>
    </location>
</feature>
<comment type="caution">
    <text evidence="2">The sequence shown here is derived from an EMBL/GenBank/DDBJ whole genome shotgun (WGS) entry which is preliminary data.</text>
</comment>
<dbReference type="Proteomes" id="UP000670092">
    <property type="component" value="Unassembled WGS sequence"/>
</dbReference>
<feature type="compositionally biased region" description="Basic and acidic residues" evidence="1">
    <location>
        <begin position="186"/>
        <end position="197"/>
    </location>
</feature>
<dbReference type="OrthoDB" id="4188931at2759"/>
<organism evidence="2 3">
    <name type="scientific">Ajellomyces capsulatus</name>
    <name type="common">Darling's disease fungus</name>
    <name type="synonym">Histoplasma capsulatum</name>
    <dbReference type="NCBI Taxonomy" id="5037"/>
    <lineage>
        <taxon>Eukaryota</taxon>
        <taxon>Fungi</taxon>
        <taxon>Dikarya</taxon>
        <taxon>Ascomycota</taxon>
        <taxon>Pezizomycotina</taxon>
        <taxon>Eurotiomycetes</taxon>
        <taxon>Eurotiomycetidae</taxon>
        <taxon>Onygenales</taxon>
        <taxon>Ajellomycetaceae</taxon>
        <taxon>Histoplasma</taxon>
    </lineage>
</organism>
<feature type="region of interest" description="Disordered" evidence="1">
    <location>
        <begin position="130"/>
        <end position="156"/>
    </location>
</feature>